<evidence type="ECO:0000313" key="2">
    <source>
        <dbReference type="Proteomes" id="UP000028135"/>
    </source>
</evidence>
<dbReference type="EMBL" id="JANF02000081">
    <property type="protein sequence ID" value="KER35339.1"/>
    <property type="molecule type" value="Genomic_DNA"/>
</dbReference>
<gene>
    <name evidence="1" type="ORF">AL00_17335</name>
</gene>
<evidence type="ECO:0000313" key="1">
    <source>
        <dbReference type="EMBL" id="KER35339.1"/>
    </source>
</evidence>
<dbReference type="Proteomes" id="UP000028135">
    <property type="component" value="Unassembled WGS sequence"/>
</dbReference>
<organism evidence="1 2">
    <name type="scientific">Sphingobium indicum F2</name>
    <dbReference type="NCBI Taxonomy" id="1450518"/>
    <lineage>
        <taxon>Bacteria</taxon>
        <taxon>Pseudomonadati</taxon>
        <taxon>Pseudomonadota</taxon>
        <taxon>Alphaproteobacteria</taxon>
        <taxon>Sphingomonadales</taxon>
        <taxon>Sphingomonadaceae</taxon>
        <taxon>Sphingobium</taxon>
    </lineage>
</organism>
<proteinExistence type="predicted"/>
<accession>A0A8E0WQ39</accession>
<reference evidence="1 2" key="1">
    <citation type="submission" date="2014-05" db="EMBL/GenBank/DDBJ databases">
        <title>Genome Announcement of Sphingobium lucknowense F2.</title>
        <authorList>
            <person name="Lal R."/>
            <person name="Negi V."/>
            <person name="Lata P."/>
            <person name="Sangwan N."/>
            <person name="Gupta S.K."/>
            <person name="Rao D.L.N."/>
            <person name="Das S."/>
        </authorList>
    </citation>
    <scope>NUCLEOTIDE SEQUENCE [LARGE SCALE GENOMIC DNA]</scope>
    <source>
        <strain evidence="1 2">F2</strain>
    </source>
</reference>
<protein>
    <submittedName>
        <fullName evidence="1">Uncharacterized protein</fullName>
    </submittedName>
</protein>
<comment type="caution">
    <text evidence="1">The sequence shown here is derived from an EMBL/GenBank/DDBJ whole genome shotgun (WGS) entry which is preliminary data.</text>
</comment>
<sequence>MTELNVAKGEADAEIERLLSIIGAFMRYRFGRRLHTRSLLTCGILDWPLGDPGGRRRWCLDAL</sequence>
<dbReference type="AlphaFoldDB" id="A0A8E0WQ39"/>
<name>A0A8E0WQ39_9SPHN</name>